<organism evidence="2 3">
    <name type="scientific">Parthenolecanium corni</name>
    <dbReference type="NCBI Taxonomy" id="536013"/>
    <lineage>
        <taxon>Eukaryota</taxon>
        <taxon>Metazoa</taxon>
        <taxon>Ecdysozoa</taxon>
        <taxon>Arthropoda</taxon>
        <taxon>Hexapoda</taxon>
        <taxon>Insecta</taxon>
        <taxon>Pterygota</taxon>
        <taxon>Neoptera</taxon>
        <taxon>Paraneoptera</taxon>
        <taxon>Hemiptera</taxon>
        <taxon>Sternorrhyncha</taxon>
        <taxon>Coccoidea</taxon>
        <taxon>Coccidae</taxon>
        <taxon>Parthenolecanium</taxon>
    </lineage>
</organism>
<proteinExistence type="predicted"/>
<reference evidence="2 3" key="1">
    <citation type="submission" date="2024-03" db="EMBL/GenBank/DDBJ databases">
        <title>Adaptation during the transition from Ophiocordyceps entomopathogen to insect associate is accompanied by gene loss and intensified selection.</title>
        <authorList>
            <person name="Ward C.M."/>
            <person name="Onetto C.A."/>
            <person name="Borneman A.R."/>
        </authorList>
    </citation>
    <scope>NUCLEOTIDE SEQUENCE [LARGE SCALE GENOMIC DNA]</scope>
    <source>
        <strain evidence="2">AWRI1</strain>
        <tissue evidence="2">Single Adult Female</tissue>
    </source>
</reference>
<comment type="caution">
    <text evidence="2">The sequence shown here is derived from an EMBL/GenBank/DDBJ whole genome shotgun (WGS) entry which is preliminary data.</text>
</comment>
<evidence type="ECO:0000256" key="1">
    <source>
        <dbReference type="SAM" id="MobiDB-lite"/>
    </source>
</evidence>
<protein>
    <submittedName>
        <fullName evidence="2">Uncharacterized protein</fullName>
    </submittedName>
</protein>
<dbReference type="AlphaFoldDB" id="A0AAN9Y2N4"/>
<accession>A0AAN9Y2N4</accession>
<feature type="compositionally biased region" description="Basic and acidic residues" evidence="1">
    <location>
        <begin position="325"/>
        <end position="334"/>
    </location>
</feature>
<sequence length="334" mass="36990">MLVLVGSADSRTNVFAQVLIHFNVHVLVYSHHDLNMSSVIAFGVVVGEIDSAFSKPAIIIDFILARISSAALRPITAVQFLHPQSLSVGSGRAELPSLNGYKRATQTYSFGKMRELRASLSTATYPRPVGKLGIARPCLYSVPASAPPQTICHRVPMRNRISVIIRNDITPVIKQFLRLKPDVNLIHNRRVVVLSVSVGSPRKESKWIWLRLSPRHPEATRDNPRQSELARGNPRQREAIRGNSRQSEAARGNPRQREAIRGSARQSEAARGNPRQREAIRGSARQSEATRDNPRQSELARDNPRQLETFQGSGKTRANGGAKSGEIKKRTISS</sequence>
<feature type="compositionally biased region" description="Basic and acidic residues" evidence="1">
    <location>
        <begin position="216"/>
        <end position="225"/>
    </location>
</feature>
<evidence type="ECO:0000313" key="3">
    <source>
        <dbReference type="Proteomes" id="UP001367676"/>
    </source>
</evidence>
<keyword evidence="3" id="KW-1185">Reference proteome</keyword>
<dbReference type="EMBL" id="JBBCAQ010000034">
    <property type="protein sequence ID" value="KAK7580768.1"/>
    <property type="molecule type" value="Genomic_DNA"/>
</dbReference>
<feature type="compositionally biased region" description="Polar residues" evidence="1">
    <location>
        <begin position="306"/>
        <end position="316"/>
    </location>
</feature>
<feature type="compositionally biased region" description="Basic and acidic residues" evidence="1">
    <location>
        <begin position="288"/>
        <end position="305"/>
    </location>
</feature>
<gene>
    <name evidence="2" type="ORF">V9T40_001397</name>
</gene>
<name>A0AAN9Y2N4_9HEMI</name>
<dbReference type="Proteomes" id="UP001367676">
    <property type="component" value="Unassembled WGS sequence"/>
</dbReference>
<feature type="region of interest" description="Disordered" evidence="1">
    <location>
        <begin position="216"/>
        <end position="334"/>
    </location>
</feature>
<evidence type="ECO:0000313" key="2">
    <source>
        <dbReference type="EMBL" id="KAK7580768.1"/>
    </source>
</evidence>